<dbReference type="FunFam" id="3.40.640.10:FF:000010">
    <property type="entry name" value="Phosphoserine aminotransferase"/>
    <property type="match status" value="1"/>
</dbReference>
<sequence>MGYRAINFSAGPSTLPEEVLKKAAAEMLNYEGTGESVMEMSHRSAEFQKIIDDAEQNLRDLMNIPDDYYVLFLQGGGTLQFSMVPINLLTNSKKADYIITGNWAKKAYEEAQKFGDIRALASSADKNFSYIPKFKKEDIREDVDYVYVCYNNTIYGTHYNEVPDVGDHLLVADMSSCVLSEEIDVTKFGLIYAGAQKNVAPAGVTIVIVRKDLVGHAPENTPIYLDYAIHAKKGSMYNTPPCYSIYMAGEVFKYLKSIGGVKEMHERDVRKAGKLYDYLDHSEMFTPTVAKEDRSLMNVTFVTGDPELDKKFVAGARERGMLNLAGHRTTGGMRASIYNAMPEEGVDALIAYMKEFEDENK</sequence>
<keyword evidence="8 11" id="KW-0718">Serine biosynthesis</keyword>
<evidence type="ECO:0000313" key="14">
    <source>
        <dbReference type="EMBL" id="MST70731.1"/>
    </source>
</evidence>
<protein>
    <recommendedName>
        <fullName evidence="11">Phosphoserine aminotransferase</fullName>
        <ecNumber evidence="11">2.6.1.52</ecNumber>
    </recommendedName>
    <alternativeName>
        <fullName evidence="11">Phosphohydroxythreonine aminotransferase</fullName>
        <shortName evidence="11">PSAT</shortName>
    </alternativeName>
</protein>
<dbReference type="AlphaFoldDB" id="A0A6N7XMD3"/>
<dbReference type="GO" id="GO:0004648">
    <property type="term" value="F:O-phospho-L-serine:2-oxoglutarate aminotransferase activity"/>
    <property type="evidence" value="ECO:0007669"/>
    <property type="project" value="UniProtKB-UniRule"/>
</dbReference>
<feature type="binding site" evidence="11">
    <location>
        <begin position="238"/>
        <end position="239"/>
    </location>
    <ligand>
        <name>pyridoxal 5'-phosphate</name>
        <dbReference type="ChEBI" id="CHEBI:597326"/>
    </ligand>
</feature>
<dbReference type="PANTHER" id="PTHR43247">
    <property type="entry name" value="PHOSPHOSERINE AMINOTRANSFERASE"/>
    <property type="match status" value="1"/>
</dbReference>
<reference evidence="14 15" key="1">
    <citation type="submission" date="2019-08" db="EMBL/GenBank/DDBJ databases">
        <title>In-depth cultivation of the pig gut microbiome towards novel bacterial diversity and tailored functional studies.</title>
        <authorList>
            <person name="Wylensek D."/>
            <person name="Hitch T.C.A."/>
            <person name="Clavel T."/>
        </authorList>
    </citation>
    <scope>NUCLEOTIDE SEQUENCE [LARGE SCALE GENOMIC DNA]</scope>
    <source>
        <strain evidence="14 15">WCA-MUC-591-APC-4B</strain>
    </source>
</reference>
<dbReference type="GO" id="GO:0006564">
    <property type="term" value="P:L-serine biosynthetic process"/>
    <property type="evidence" value="ECO:0007669"/>
    <property type="project" value="UniProtKB-UniRule"/>
</dbReference>
<dbReference type="Gene3D" id="3.90.1150.10">
    <property type="entry name" value="Aspartate Aminotransferase, domain 1"/>
    <property type="match status" value="1"/>
</dbReference>
<dbReference type="EC" id="2.6.1.52" evidence="11"/>
<organism evidence="14 15">
    <name type="scientific">Mogibacterium kristiansenii</name>
    <dbReference type="NCBI Taxonomy" id="2606708"/>
    <lineage>
        <taxon>Bacteria</taxon>
        <taxon>Bacillati</taxon>
        <taxon>Bacillota</taxon>
        <taxon>Clostridia</taxon>
        <taxon>Peptostreptococcales</taxon>
        <taxon>Anaerovoracaceae</taxon>
        <taxon>Mogibacterium</taxon>
    </lineage>
</organism>
<feature type="binding site" evidence="11">
    <location>
        <begin position="77"/>
        <end position="78"/>
    </location>
    <ligand>
        <name>pyridoxal 5'-phosphate</name>
        <dbReference type="ChEBI" id="CHEBI:597326"/>
    </ligand>
</feature>
<dbReference type="Pfam" id="PF00266">
    <property type="entry name" value="Aminotran_5"/>
    <property type="match status" value="1"/>
</dbReference>
<comment type="subunit">
    <text evidence="11">Homodimer.</text>
</comment>
<keyword evidence="15" id="KW-1185">Reference proteome</keyword>
<comment type="pathway">
    <text evidence="2 11 12">Amino-acid biosynthesis; L-serine biosynthesis; L-serine from 3-phospho-D-glycerate: step 2/3.</text>
</comment>
<dbReference type="UniPathway" id="UPA00135">
    <property type="reaction ID" value="UER00197"/>
</dbReference>
<feature type="modified residue" description="N6-(pyridoxal phosphate)lysine" evidence="11">
    <location>
        <position position="197"/>
    </location>
</feature>
<evidence type="ECO:0000256" key="3">
    <source>
        <dbReference type="ARBA" id="ARBA00006904"/>
    </source>
</evidence>
<dbReference type="InterPro" id="IPR015421">
    <property type="entry name" value="PyrdxlP-dep_Trfase_major"/>
</dbReference>
<feature type="domain" description="Aminotransferase class V" evidence="13">
    <location>
        <begin position="7"/>
        <end position="349"/>
    </location>
</feature>
<comment type="cofactor">
    <cofactor evidence="11">
        <name>pyridoxal 5'-phosphate</name>
        <dbReference type="ChEBI" id="CHEBI:597326"/>
    </cofactor>
    <text evidence="11">Binds 1 pyridoxal phosphate per subunit.</text>
</comment>
<evidence type="ECO:0000259" key="13">
    <source>
        <dbReference type="Pfam" id="PF00266"/>
    </source>
</evidence>
<keyword evidence="7 11" id="KW-0663">Pyridoxal phosphate</keyword>
<comment type="catalytic activity">
    <reaction evidence="10 11 12">
        <text>O-phospho-L-serine + 2-oxoglutarate = 3-phosphooxypyruvate + L-glutamate</text>
        <dbReference type="Rhea" id="RHEA:14329"/>
        <dbReference type="ChEBI" id="CHEBI:16810"/>
        <dbReference type="ChEBI" id="CHEBI:18110"/>
        <dbReference type="ChEBI" id="CHEBI:29985"/>
        <dbReference type="ChEBI" id="CHEBI:57524"/>
        <dbReference type="EC" id="2.6.1.52"/>
    </reaction>
</comment>
<name>A0A6N7XMD3_9FIRM</name>
<dbReference type="InterPro" id="IPR015422">
    <property type="entry name" value="PyrdxlP-dep_Trfase_small"/>
</dbReference>
<feature type="binding site" evidence="11">
    <location>
        <position position="153"/>
    </location>
    <ligand>
        <name>pyridoxal 5'-phosphate</name>
        <dbReference type="ChEBI" id="CHEBI:597326"/>
    </ligand>
</feature>
<evidence type="ECO:0000256" key="8">
    <source>
        <dbReference type="ARBA" id="ARBA00023299"/>
    </source>
</evidence>
<dbReference type="HAMAP" id="MF_00160">
    <property type="entry name" value="SerC_aminotrans_5"/>
    <property type="match status" value="1"/>
</dbReference>
<gene>
    <name evidence="11 14" type="primary">serC</name>
    <name evidence="14" type="ORF">FYJ65_05145</name>
</gene>
<evidence type="ECO:0000256" key="11">
    <source>
        <dbReference type="HAMAP-Rule" id="MF_00160"/>
    </source>
</evidence>
<evidence type="ECO:0000256" key="5">
    <source>
        <dbReference type="ARBA" id="ARBA00022605"/>
    </source>
</evidence>
<dbReference type="InterPro" id="IPR022278">
    <property type="entry name" value="Pser_aminoTfrase"/>
</dbReference>
<dbReference type="FunFam" id="3.90.1150.10:FF:000006">
    <property type="entry name" value="Phosphoserine aminotransferase"/>
    <property type="match status" value="1"/>
</dbReference>
<dbReference type="GO" id="GO:0005737">
    <property type="term" value="C:cytoplasm"/>
    <property type="evidence" value="ECO:0007669"/>
    <property type="project" value="UniProtKB-SubCell"/>
</dbReference>
<evidence type="ECO:0000256" key="2">
    <source>
        <dbReference type="ARBA" id="ARBA00005099"/>
    </source>
</evidence>
<evidence type="ECO:0000256" key="10">
    <source>
        <dbReference type="ARBA" id="ARBA00049007"/>
    </source>
</evidence>
<comment type="subcellular location">
    <subcellularLocation>
        <location evidence="11">Cytoplasm</location>
    </subcellularLocation>
</comment>
<comment type="caution">
    <text evidence="14">The sequence shown here is derived from an EMBL/GenBank/DDBJ whole genome shotgun (WGS) entry which is preliminary data.</text>
</comment>
<feature type="binding site" evidence="11">
    <location>
        <position position="173"/>
    </location>
    <ligand>
        <name>pyridoxal 5'-phosphate</name>
        <dbReference type="ChEBI" id="CHEBI:597326"/>
    </ligand>
</feature>
<evidence type="ECO:0000256" key="1">
    <source>
        <dbReference type="ARBA" id="ARBA00003483"/>
    </source>
</evidence>
<dbReference type="PROSITE" id="PS00595">
    <property type="entry name" value="AA_TRANSFER_CLASS_5"/>
    <property type="match status" value="1"/>
</dbReference>
<dbReference type="InterPro" id="IPR020578">
    <property type="entry name" value="Aminotrans_V_PyrdxlP_BS"/>
</dbReference>
<dbReference type="NCBIfam" id="NF003764">
    <property type="entry name" value="PRK05355.1"/>
    <property type="match status" value="1"/>
</dbReference>
<feature type="binding site" evidence="11">
    <location>
        <position position="103"/>
    </location>
    <ligand>
        <name>pyridoxal 5'-phosphate</name>
        <dbReference type="ChEBI" id="CHEBI:597326"/>
    </ligand>
</feature>
<dbReference type="InterPro" id="IPR015424">
    <property type="entry name" value="PyrdxlP-dep_Trfase"/>
</dbReference>
<dbReference type="PIRSF" id="PIRSF000525">
    <property type="entry name" value="SerC"/>
    <property type="match status" value="1"/>
</dbReference>
<evidence type="ECO:0000256" key="7">
    <source>
        <dbReference type="ARBA" id="ARBA00022898"/>
    </source>
</evidence>
<dbReference type="EMBL" id="VUNA01000008">
    <property type="protein sequence ID" value="MST70731.1"/>
    <property type="molecule type" value="Genomic_DNA"/>
</dbReference>
<accession>A0A6N7XMD3</accession>
<keyword evidence="4 11" id="KW-0032">Aminotransferase</keyword>
<dbReference type="InterPro" id="IPR000192">
    <property type="entry name" value="Aminotrans_V_dom"/>
</dbReference>
<keyword evidence="11" id="KW-0963">Cytoplasm</keyword>
<dbReference type="PANTHER" id="PTHR43247:SF1">
    <property type="entry name" value="PHOSPHOSERINE AMINOTRANSFERASE"/>
    <property type="match status" value="1"/>
</dbReference>
<comment type="caution">
    <text evidence="11">Lacks conserved residue(s) required for the propagation of feature annotation.</text>
</comment>
<dbReference type="NCBIfam" id="TIGR01364">
    <property type="entry name" value="serC_1"/>
    <property type="match status" value="1"/>
</dbReference>
<keyword evidence="5 11" id="KW-0028">Amino-acid biosynthesis</keyword>
<comment type="catalytic activity">
    <reaction evidence="9 11">
        <text>4-(phosphooxy)-L-threonine + 2-oxoglutarate = (R)-3-hydroxy-2-oxo-4-phosphooxybutanoate + L-glutamate</text>
        <dbReference type="Rhea" id="RHEA:16573"/>
        <dbReference type="ChEBI" id="CHEBI:16810"/>
        <dbReference type="ChEBI" id="CHEBI:29985"/>
        <dbReference type="ChEBI" id="CHEBI:58452"/>
        <dbReference type="ChEBI" id="CHEBI:58538"/>
        <dbReference type="EC" id="2.6.1.52"/>
    </reaction>
</comment>
<dbReference type="SUPFAM" id="SSF53383">
    <property type="entry name" value="PLP-dependent transferases"/>
    <property type="match status" value="1"/>
</dbReference>
<evidence type="ECO:0000256" key="4">
    <source>
        <dbReference type="ARBA" id="ARBA00022576"/>
    </source>
</evidence>
<dbReference type="Gene3D" id="3.40.640.10">
    <property type="entry name" value="Type I PLP-dependent aspartate aminotransferase-like (Major domain)"/>
    <property type="match status" value="1"/>
</dbReference>
<proteinExistence type="inferred from homology"/>
<keyword evidence="6 11" id="KW-0808">Transferase</keyword>
<comment type="function">
    <text evidence="1 11">Catalyzes the reversible conversion of 3-phosphohydroxypyruvate to phosphoserine and of 3-hydroxy-2-oxo-4-phosphonooxybutanoate to phosphohydroxythreonine.</text>
</comment>
<evidence type="ECO:0000256" key="12">
    <source>
        <dbReference type="RuleBase" id="RU004505"/>
    </source>
</evidence>
<dbReference type="Proteomes" id="UP000469424">
    <property type="component" value="Unassembled WGS sequence"/>
</dbReference>
<feature type="binding site" evidence="11">
    <location>
        <position position="196"/>
    </location>
    <ligand>
        <name>pyridoxal 5'-phosphate</name>
        <dbReference type="ChEBI" id="CHEBI:597326"/>
    </ligand>
</feature>
<dbReference type="GO" id="GO:0030170">
    <property type="term" value="F:pyridoxal phosphate binding"/>
    <property type="evidence" value="ECO:0007669"/>
    <property type="project" value="UniProtKB-UniRule"/>
</dbReference>
<comment type="similarity">
    <text evidence="3 11">Belongs to the class-V pyridoxal-phosphate-dependent aminotransferase family. SerC subfamily.</text>
</comment>
<evidence type="ECO:0000256" key="6">
    <source>
        <dbReference type="ARBA" id="ARBA00022679"/>
    </source>
</evidence>
<feature type="binding site" evidence="11">
    <location>
        <position position="43"/>
    </location>
    <ligand>
        <name>L-glutamate</name>
        <dbReference type="ChEBI" id="CHEBI:29985"/>
    </ligand>
</feature>
<dbReference type="RefSeq" id="WP_154554295.1">
    <property type="nucleotide sequence ID" value="NZ_JAQXUZ010000002.1"/>
</dbReference>
<evidence type="ECO:0000313" key="15">
    <source>
        <dbReference type="Proteomes" id="UP000469424"/>
    </source>
</evidence>
<evidence type="ECO:0000256" key="9">
    <source>
        <dbReference type="ARBA" id="ARBA00047630"/>
    </source>
</evidence>